<keyword evidence="4 5" id="KW-0456">Lyase</keyword>
<name>G2KNB4_MICAA</name>
<dbReference type="Gene3D" id="2.40.37.10">
    <property type="entry name" value="Lyase, Ornithine Decarboxylase, Chain A, domain 1"/>
    <property type="match status" value="1"/>
</dbReference>
<dbReference type="UniPathway" id="UPA00034">
    <property type="reaction ID" value="UER00027"/>
</dbReference>
<gene>
    <name evidence="5 11" type="primary">lysA</name>
    <name evidence="11" type="ordered locus">MICA_1444</name>
</gene>
<evidence type="ECO:0000259" key="9">
    <source>
        <dbReference type="Pfam" id="PF00278"/>
    </source>
</evidence>
<comment type="function">
    <text evidence="5">Specifically catalyzes the decarboxylation of meso-diaminopimelate (meso-DAP) to L-lysine.</text>
</comment>
<dbReference type="PRINTS" id="PR01179">
    <property type="entry name" value="ODADCRBXLASE"/>
</dbReference>
<dbReference type="Gene3D" id="3.20.20.10">
    <property type="entry name" value="Alanine racemase"/>
    <property type="match status" value="1"/>
</dbReference>
<protein>
    <recommendedName>
        <fullName evidence="5 6">Diaminopimelate decarboxylase</fullName>
        <shortName evidence="5">DAP decarboxylase</shortName>
        <shortName evidence="5">DAPDC</shortName>
        <ecNumber evidence="5 6">4.1.1.20</ecNumber>
    </recommendedName>
</protein>
<evidence type="ECO:0000256" key="5">
    <source>
        <dbReference type="HAMAP-Rule" id="MF_02120"/>
    </source>
</evidence>
<feature type="binding site" evidence="5">
    <location>
        <position position="280"/>
    </location>
    <ligand>
        <name>substrate</name>
    </ligand>
</feature>
<dbReference type="SUPFAM" id="SSF50621">
    <property type="entry name" value="Alanine racemase C-terminal domain-like"/>
    <property type="match status" value="1"/>
</dbReference>
<comment type="subunit">
    <text evidence="5">Homodimer.</text>
</comment>
<sequence>MFTTGPDGRLMADHVAVTDLVRDHGSPLYVYSASRMRDNVNALKDACESALPADRQPLIAFATKANSNLAVLNLFAQMGLGADVVSGGELHRAIRAGIDPGKIVFSGVGKNDDEIAAALDHGILQINVESEPELNRIADIARRKNKRARVAFRLNPDVDAGTHEKITTGRDDNKFGLPAARVAALYQQSQSDMFLDPVGISLHIGSQLTSLDPYAEAFQKLSDFVYELRNNGMDVRRTDLGGGLGIVYEDEDAPCLNSYAALIRDLVLPLNTEIILEPGRLLVGKAGLLASRVLYVKETDTHRYLVLDAGMNDLMRPALYDAFHAIRPAGPQREGDYMTYDVVGPVCETSDTFARARSLPPLHHNDVVAIMDTGAYGASMGSTYNTRPRAAEILVDGSNVAVIRARETLDSMLAAEHIPTWPASKPDKTGT</sequence>
<feature type="binding site" evidence="5">
    <location>
        <position position="243"/>
    </location>
    <ligand>
        <name>pyridoxal 5'-phosphate</name>
        <dbReference type="ChEBI" id="CHEBI:597326"/>
    </ligand>
</feature>
<dbReference type="KEGG" id="mai:MICA_1444"/>
<dbReference type="GO" id="GO:0009089">
    <property type="term" value="P:lysine biosynthetic process via diaminopimelate"/>
    <property type="evidence" value="ECO:0007669"/>
    <property type="project" value="UniProtKB-UniRule"/>
</dbReference>
<dbReference type="FunFam" id="3.20.20.10:FF:000003">
    <property type="entry name" value="Diaminopimelate decarboxylase"/>
    <property type="match status" value="1"/>
</dbReference>
<keyword evidence="3 5" id="KW-0663">Pyridoxal phosphate</keyword>
<feature type="binding site" evidence="5">
    <location>
        <position position="376"/>
    </location>
    <ligand>
        <name>substrate</name>
    </ligand>
</feature>
<accession>G2KNB4</accession>
<evidence type="ECO:0000259" key="10">
    <source>
        <dbReference type="Pfam" id="PF02784"/>
    </source>
</evidence>
<dbReference type="Pfam" id="PF00278">
    <property type="entry name" value="Orn_DAP_Arg_deC"/>
    <property type="match status" value="1"/>
</dbReference>
<evidence type="ECO:0000256" key="6">
    <source>
        <dbReference type="NCBIfam" id="TIGR01048"/>
    </source>
</evidence>
<feature type="binding site" evidence="5">
    <location>
        <position position="376"/>
    </location>
    <ligand>
        <name>pyridoxal 5'-phosphate</name>
        <dbReference type="ChEBI" id="CHEBI:597326"/>
    </ligand>
</feature>
<dbReference type="GO" id="GO:0030170">
    <property type="term" value="F:pyridoxal phosphate binding"/>
    <property type="evidence" value="ECO:0007669"/>
    <property type="project" value="UniProtKB-UniRule"/>
</dbReference>
<feature type="binding site" evidence="5">
    <location>
        <position position="316"/>
    </location>
    <ligand>
        <name>substrate</name>
    </ligand>
</feature>
<comment type="pathway">
    <text evidence="5 8">Amino-acid biosynthesis; L-lysine biosynthesis via DAP pathway; L-lysine from DL-2,6-diaminopimelate: step 1/1.</text>
</comment>
<dbReference type="InterPro" id="IPR022644">
    <property type="entry name" value="De-COase2_N"/>
</dbReference>
<evidence type="ECO:0000256" key="4">
    <source>
        <dbReference type="ARBA" id="ARBA00023239"/>
    </source>
</evidence>
<dbReference type="PANTHER" id="PTHR43727:SF2">
    <property type="entry name" value="GROUP IV DECARBOXYLASE"/>
    <property type="match status" value="1"/>
</dbReference>
<feature type="binding site" evidence="5">
    <location>
        <position position="348"/>
    </location>
    <ligand>
        <name>substrate</name>
    </ligand>
</feature>
<dbReference type="HAMAP" id="MF_02120">
    <property type="entry name" value="LysA"/>
    <property type="match status" value="1"/>
</dbReference>
<evidence type="ECO:0000256" key="7">
    <source>
        <dbReference type="PIRSR" id="PIRSR600183-50"/>
    </source>
</evidence>
<dbReference type="HOGENOM" id="CLU_026444_0_0_5"/>
<organism evidence="11 12">
    <name type="scientific">Micavibrio aeruginosavorus (strain ARL-13)</name>
    <dbReference type="NCBI Taxonomy" id="856793"/>
    <lineage>
        <taxon>Bacteria</taxon>
        <taxon>Pseudomonadati</taxon>
        <taxon>Bdellovibrionota</taxon>
        <taxon>Bdellovibrionia</taxon>
        <taxon>Bdellovibrionales</taxon>
        <taxon>Pseudobdellovibrionaceae</taxon>
        <taxon>Micavibrio</taxon>
    </lineage>
</organism>
<dbReference type="InterPro" id="IPR009006">
    <property type="entry name" value="Ala_racemase/Decarboxylase_C"/>
</dbReference>
<dbReference type="STRING" id="856793.MICA_1444"/>
<dbReference type="Pfam" id="PF02784">
    <property type="entry name" value="Orn_Arg_deC_N"/>
    <property type="match status" value="1"/>
</dbReference>
<feature type="modified residue" description="N6-(pyridoxal phosphate)lysine" evidence="5 7">
    <location>
        <position position="64"/>
    </location>
</feature>
<comment type="similarity">
    <text evidence="5">Belongs to the Orn/Lys/Arg decarboxylase class-II family. LysA subfamily.</text>
</comment>
<evidence type="ECO:0000256" key="8">
    <source>
        <dbReference type="RuleBase" id="RU003738"/>
    </source>
</evidence>
<keyword evidence="12" id="KW-1185">Reference proteome</keyword>
<feature type="binding site" evidence="5">
    <location>
        <position position="320"/>
    </location>
    <ligand>
        <name>substrate</name>
    </ligand>
</feature>
<dbReference type="CDD" id="cd06828">
    <property type="entry name" value="PLPDE_III_DapDC"/>
    <property type="match status" value="1"/>
</dbReference>
<dbReference type="EC" id="4.1.1.20" evidence="5 6"/>
<feature type="binding site" evidence="5">
    <location>
        <begin position="277"/>
        <end position="280"/>
    </location>
    <ligand>
        <name>pyridoxal 5'-phosphate</name>
        <dbReference type="ChEBI" id="CHEBI:597326"/>
    </ligand>
</feature>
<feature type="domain" description="Orn/DAP/Arg decarboxylase 2 C-terminal" evidence="9">
    <location>
        <begin position="29"/>
        <end position="374"/>
    </location>
</feature>
<dbReference type="Proteomes" id="UP000009286">
    <property type="component" value="Chromosome"/>
</dbReference>
<keyword evidence="2 5" id="KW-0210">Decarboxylase</keyword>
<comment type="catalytic activity">
    <reaction evidence="5 8">
        <text>meso-2,6-diaminopimelate + H(+) = L-lysine + CO2</text>
        <dbReference type="Rhea" id="RHEA:15101"/>
        <dbReference type="ChEBI" id="CHEBI:15378"/>
        <dbReference type="ChEBI" id="CHEBI:16526"/>
        <dbReference type="ChEBI" id="CHEBI:32551"/>
        <dbReference type="ChEBI" id="CHEBI:57791"/>
        <dbReference type="EC" id="4.1.1.20"/>
    </reaction>
</comment>
<dbReference type="OrthoDB" id="9802241at2"/>
<feature type="active site" description="Proton donor" evidence="7">
    <location>
        <position position="347"/>
    </location>
</feature>
<dbReference type="PRINTS" id="PR01181">
    <property type="entry name" value="DAPDCRBXLASE"/>
</dbReference>
<dbReference type="InterPro" id="IPR000183">
    <property type="entry name" value="Orn/DAP/Arg_de-COase"/>
</dbReference>
<dbReference type="InterPro" id="IPR022643">
    <property type="entry name" value="De-COase2_C"/>
</dbReference>
<dbReference type="eggNOG" id="COG0019">
    <property type="taxonomic scope" value="Bacteria"/>
</dbReference>
<keyword evidence="5 8" id="KW-0457">Lysine biosynthesis</keyword>
<evidence type="ECO:0000313" key="12">
    <source>
        <dbReference type="Proteomes" id="UP000009286"/>
    </source>
</evidence>
<keyword evidence="5" id="KW-0028">Amino-acid biosynthesis</keyword>
<dbReference type="AlphaFoldDB" id="G2KNB4"/>
<evidence type="ECO:0000256" key="1">
    <source>
        <dbReference type="ARBA" id="ARBA00001933"/>
    </source>
</evidence>
<dbReference type="PANTHER" id="PTHR43727">
    <property type="entry name" value="DIAMINOPIMELATE DECARBOXYLASE"/>
    <property type="match status" value="1"/>
</dbReference>
<proteinExistence type="inferred from homology"/>
<dbReference type="EMBL" id="CP002382">
    <property type="protein sequence ID" value="AEP09762.1"/>
    <property type="molecule type" value="Genomic_DNA"/>
</dbReference>
<dbReference type="InterPro" id="IPR002986">
    <property type="entry name" value="DAP_deCOOHase_LysA"/>
</dbReference>
<evidence type="ECO:0000313" key="11">
    <source>
        <dbReference type="EMBL" id="AEP09762.1"/>
    </source>
</evidence>
<evidence type="ECO:0000256" key="3">
    <source>
        <dbReference type="ARBA" id="ARBA00022898"/>
    </source>
</evidence>
<reference evidence="11 12" key="1">
    <citation type="journal article" date="2011" name="BMC Genomics">
        <title>Genomic insights into an obligate epibiotic bacterial predator: Micavibrio aeruginosavorus ARL-13.</title>
        <authorList>
            <person name="Wang Z."/>
            <person name="Kadouri D."/>
            <person name="Wu M."/>
        </authorList>
    </citation>
    <scope>NUCLEOTIDE SEQUENCE [LARGE SCALE GENOMIC DNA]</scope>
    <source>
        <strain evidence="11 12">ARL-13</strain>
    </source>
</reference>
<dbReference type="SUPFAM" id="SSF51419">
    <property type="entry name" value="PLP-binding barrel"/>
    <property type="match status" value="1"/>
</dbReference>
<dbReference type="InterPro" id="IPR029066">
    <property type="entry name" value="PLP-binding_barrel"/>
</dbReference>
<comment type="cofactor">
    <cofactor evidence="1 5 7 8">
        <name>pyridoxal 5'-phosphate</name>
        <dbReference type="ChEBI" id="CHEBI:597326"/>
    </cofactor>
</comment>
<feature type="domain" description="Orn/DAP/Arg decarboxylase 2 N-terminal" evidence="10">
    <location>
        <begin position="45"/>
        <end position="283"/>
    </location>
</feature>
<dbReference type="NCBIfam" id="TIGR01048">
    <property type="entry name" value="lysA"/>
    <property type="match status" value="1"/>
</dbReference>
<dbReference type="GO" id="GO:0008836">
    <property type="term" value="F:diaminopimelate decarboxylase activity"/>
    <property type="evidence" value="ECO:0007669"/>
    <property type="project" value="UniProtKB-UniRule"/>
</dbReference>
<evidence type="ECO:0000256" key="2">
    <source>
        <dbReference type="ARBA" id="ARBA00022793"/>
    </source>
</evidence>